<reference evidence="3" key="1">
    <citation type="journal article" date="2005" name="Nature">
        <title>The map-based sequence of the rice genome.</title>
        <authorList>
            <consortium name="International rice genome sequencing project (IRGSP)"/>
            <person name="Matsumoto T."/>
            <person name="Wu J."/>
            <person name="Kanamori H."/>
            <person name="Katayose Y."/>
            <person name="Fujisawa M."/>
            <person name="Namiki N."/>
            <person name="Mizuno H."/>
            <person name="Yamamoto K."/>
            <person name="Antonio B.A."/>
            <person name="Baba T."/>
            <person name="Sakata K."/>
            <person name="Nagamura Y."/>
            <person name="Aoki H."/>
            <person name="Arikawa K."/>
            <person name="Arita K."/>
            <person name="Bito T."/>
            <person name="Chiden Y."/>
            <person name="Fujitsuka N."/>
            <person name="Fukunaka R."/>
            <person name="Hamada M."/>
            <person name="Harada C."/>
            <person name="Hayashi A."/>
            <person name="Hijishita S."/>
            <person name="Honda M."/>
            <person name="Hosokawa S."/>
            <person name="Ichikawa Y."/>
            <person name="Idonuma A."/>
            <person name="Iijima M."/>
            <person name="Ikeda M."/>
            <person name="Ikeno M."/>
            <person name="Ito K."/>
            <person name="Ito S."/>
            <person name="Ito T."/>
            <person name="Ito Y."/>
            <person name="Ito Y."/>
            <person name="Iwabuchi A."/>
            <person name="Kamiya K."/>
            <person name="Karasawa W."/>
            <person name="Kurita K."/>
            <person name="Katagiri S."/>
            <person name="Kikuta A."/>
            <person name="Kobayashi H."/>
            <person name="Kobayashi N."/>
            <person name="Machita K."/>
            <person name="Maehara T."/>
            <person name="Masukawa M."/>
            <person name="Mizubayashi T."/>
            <person name="Mukai Y."/>
            <person name="Nagasaki H."/>
            <person name="Nagata Y."/>
            <person name="Naito S."/>
            <person name="Nakashima M."/>
            <person name="Nakama Y."/>
            <person name="Nakamichi Y."/>
            <person name="Nakamura M."/>
            <person name="Meguro A."/>
            <person name="Negishi M."/>
            <person name="Ohta I."/>
            <person name="Ohta T."/>
            <person name="Okamoto M."/>
            <person name="Ono N."/>
            <person name="Saji S."/>
            <person name="Sakaguchi M."/>
            <person name="Sakai K."/>
            <person name="Shibata M."/>
            <person name="Shimokawa T."/>
            <person name="Song J."/>
            <person name="Takazaki Y."/>
            <person name="Terasawa K."/>
            <person name="Tsugane M."/>
            <person name="Tsuji K."/>
            <person name="Ueda S."/>
            <person name="Waki K."/>
            <person name="Yamagata H."/>
            <person name="Yamamoto M."/>
            <person name="Yamamoto S."/>
            <person name="Yamane H."/>
            <person name="Yoshiki S."/>
            <person name="Yoshihara R."/>
            <person name="Yukawa K."/>
            <person name="Zhong H."/>
            <person name="Yano M."/>
            <person name="Yuan Q."/>
            <person name="Ouyang S."/>
            <person name="Liu J."/>
            <person name="Jones K.M."/>
            <person name="Gansberger K."/>
            <person name="Moffat K."/>
            <person name="Hill J."/>
            <person name="Bera J."/>
            <person name="Fadrosh D."/>
            <person name="Jin S."/>
            <person name="Johri S."/>
            <person name="Kim M."/>
            <person name="Overton L."/>
            <person name="Reardon M."/>
            <person name="Tsitrin T."/>
            <person name="Vuong H."/>
            <person name="Weaver B."/>
            <person name="Ciecko A."/>
            <person name="Tallon L."/>
            <person name="Jackson J."/>
            <person name="Pai G."/>
            <person name="Aken S.V."/>
            <person name="Utterback T."/>
            <person name="Reidmuller S."/>
            <person name="Feldblyum T."/>
            <person name="Hsiao J."/>
            <person name="Zismann V."/>
            <person name="Iobst S."/>
            <person name="de Vazeille A.R."/>
            <person name="Buell C.R."/>
            <person name="Ying K."/>
            <person name="Li Y."/>
            <person name="Lu T."/>
            <person name="Huang Y."/>
            <person name="Zhao Q."/>
            <person name="Feng Q."/>
            <person name="Zhang L."/>
            <person name="Zhu J."/>
            <person name="Weng Q."/>
            <person name="Mu J."/>
            <person name="Lu Y."/>
            <person name="Fan D."/>
            <person name="Liu Y."/>
            <person name="Guan J."/>
            <person name="Zhang Y."/>
            <person name="Yu S."/>
            <person name="Liu X."/>
            <person name="Zhang Y."/>
            <person name="Hong G."/>
            <person name="Han B."/>
            <person name="Choisne N."/>
            <person name="Demange N."/>
            <person name="Orjeda G."/>
            <person name="Samain S."/>
            <person name="Cattolico L."/>
            <person name="Pelletier E."/>
            <person name="Couloux A."/>
            <person name="Segurens B."/>
            <person name="Wincker P."/>
            <person name="D'Hont A."/>
            <person name="Scarpelli C."/>
            <person name="Weissenbach J."/>
            <person name="Salanoubat M."/>
            <person name="Quetier F."/>
            <person name="Yu Y."/>
            <person name="Kim H.R."/>
            <person name="Rambo T."/>
            <person name="Currie J."/>
            <person name="Collura K."/>
            <person name="Luo M."/>
            <person name="Yang T."/>
            <person name="Ammiraju J.S.S."/>
            <person name="Engler F."/>
            <person name="Soderlund C."/>
            <person name="Wing R.A."/>
            <person name="Palmer L.E."/>
            <person name="de la Bastide M."/>
            <person name="Spiegel L."/>
            <person name="Nascimento L."/>
            <person name="Zutavern T."/>
            <person name="O'Shaughnessy A."/>
            <person name="Dike S."/>
            <person name="Dedhia N."/>
            <person name="Preston R."/>
            <person name="Balija V."/>
            <person name="McCombie W.R."/>
            <person name="Chow T."/>
            <person name="Chen H."/>
            <person name="Chung M."/>
            <person name="Chen C."/>
            <person name="Shaw J."/>
            <person name="Wu H."/>
            <person name="Hsiao K."/>
            <person name="Chao Y."/>
            <person name="Chu M."/>
            <person name="Cheng C."/>
            <person name="Hour A."/>
            <person name="Lee P."/>
            <person name="Lin S."/>
            <person name="Lin Y."/>
            <person name="Liou J."/>
            <person name="Liu S."/>
            <person name="Hsing Y."/>
            <person name="Raghuvanshi S."/>
            <person name="Mohanty A."/>
            <person name="Bharti A.K."/>
            <person name="Gaur A."/>
            <person name="Gupta V."/>
            <person name="Kumar D."/>
            <person name="Ravi V."/>
            <person name="Vij S."/>
            <person name="Kapur A."/>
            <person name="Khurana P."/>
            <person name="Khurana P."/>
            <person name="Khurana J.P."/>
            <person name="Tyagi A.K."/>
            <person name="Gaikwad K."/>
            <person name="Singh A."/>
            <person name="Dalal V."/>
            <person name="Srivastava S."/>
            <person name="Dixit A."/>
            <person name="Pal A.K."/>
            <person name="Ghazi I.A."/>
            <person name="Yadav M."/>
            <person name="Pandit A."/>
            <person name="Bhargava A."/>
            <person name="Sureshbabu K."/>
            <person name="Batra K."/>
            <person name="Sharma T.R."/>
            <person name="Mohapatra T."/>
            <person name="Singh N.K."/>
            <person name="Messing J."/>
            <person name="Nelson A.B."/>
            <person name="Fuks G."/>
            <person name="Kavchok S."/>
            <person name="Keizer G."/>
            <person name="Linton E."/>
            <person name="Llaca V."/>
            <person name="Song R."/>
            <person name="Tanyolac B."/>
            <person name="Young S."/>
            <person name="Ho-Il K."/>
            <person name="Hahn J.H."/>
            <person name="Sangsakoo G."/>
            <person name="Vanavichit A."/>
            <person name="de Mattos Luiz.A.T."/>
            <person name="Zimmer P.D."/>
            <person name="Malone G."/>
            <person name="Dellagostin O."/>
            <person name="de Oliveira A.C."/>
            <person name="Bevan M."/>
            <person name="Bancroft I."/>
            <person name="Minx P."/>
            <person name="Cordum H."/>
            <person name="Wilson R."/>
            <person name="Cheng Z."/>
            <person name="Jin W."/>
            <person name="Jiang J."/>
            <person name="Leong S.A."/>
            <person name="Iwama H."/>
            <person name="Gojobori T."/>
            <person name="Itoh T."/>
            <person name="Niimura Y."/>
            <person name="Fujii Y."/>
            <person name="Habara T."/>
            <person name="Sakai H."/>
            <person name="Sato Y."/>
            <person name="Wilson G."/>
            <person name="Kumar K."/>
            <person name="McCouch S."/>
            <person name="Juretic N."/>
            <person name="Hoen D."/>
            <person name="Wright S."/>
            <person name="Bruskiewich R."/>
            <person name="Bureau T."/>
            <person name="Miyao A."/>
            <person name="Hirochika H."/>
            <person name="Nishikawa T."/>
            <person name="Kadowaki K."/>
            <person name="Sugiura M."/>
            <person name="Burr B."/>
            <person name="Sasaki T."/>
        </authorList>
    </citation>
    <scope>NUCLEOTIDE SEQUENCE [LARGE SCALE GENOMIC DNA]</scope>
    <source>
        <strain evidence="3">cv. Nipponbare</strain>
    </source>
</reference>
<dbReference type="InParanoid" id="A0A0P0W7E4"/>
<sequence>MLATIVLSSVSVPVSAFILFLRSINCPNNLRKNSSFTSCGTTMVFSLEYVSHSLSQDRSSCSLALPVMMSCNTLSCPILPHHLR</sequence>
<protein>
    <submittedName>
        <fullName evidence="2">Os04g0162975 protein</fullName>
    </submittedName>
</protein>
<proteinExistence type="predicted"/>
<organism evidence="2 3">
    <name type="scientific">Oryza sativa subsp. japonica</name>
    <name type="common">Rice</name>
    <dbReference type="NCBI Taxonomy" id="39947"/>
    <lineage>
        <taxon>Eukaryota</taxon>
        <taxon>Viridiplantae</taxon>
        <taxon>Streptophyta</taxon>
        <taxon>Embryophyta</taxon>
        <taxon>Tracheophyta</taxon>
        <taxon>Spermatophyta</taxon>
        <taxon>Magnoliopsida</taxon>
        <taxon>Liliopsida</taxon>
        <taxon>Poales</taxon>
        <taxon>Poaceae</taxon>
        <taxon>BOP clade</taxon>
        <taxon>Oryzoideae</taxon>
        <taxon>Oryzeae</taxon>
        <taxon>Oryzinae</taxon>
        <taxon>Oryza</taxon>
        <taxon>Oryza sativa</taxon>
    </lineage>
</organism>
<accession>A0A0P0W7E4</accession>
<name>A0A0P0W7E4_ORYSJ</name>
<evidence type="ECO:0000313" key="2">
    <source>
        <dbReference type="EMBL" id="BAS87855.1"/>
    </source>
</evidence>
<reference evidence="2 3" key="3">
    <citation type="journal article" date="2013" name="Rice">
        <title>Improvement of the Oryza sativa Nipponbare reference genome using next generation sequence and optical map data.</title>
        <authorList>
            <person name="Kawahara Y."/>
            <person name="de la Bastide M."/>
            <person name="Hamilton J.P."/>
            <person name="Kanamori H."/>
            <person name="McCombie W.R."/>
            <person name="Ouyang S."/>
            <person name="Schwartz D.C."/>
            <person name="Tanaka T."/>
            <person name="Wu J."/>
            <person name="Zhou S."/>
            <person name="Childs K.L."/>
            <person name="Davidson R.M."/>
            <person name="Lin H."/>
            <person name="Quesada-Ocampo L."/>
            <person name="Vaillancourt B."/>
            <person name="Sakai H."/>
            <person name="Lee S.S."/>
            <person name="Kim J."/>
            <person name="Numa H."/>
            <person name="Itoh T."/>
            <person name="Buell C.R."/>
            <person name="Matsumoto T."/>
        </authorList>
    </citation>
    <scope>NUCLEOTIDE SEQUENCE [LARGE SCALE GENOMIC DNA]</scope>
    <source>
        <strain evidence="3">cv. Nipponbare</strain>
    </source>
</reference>
<evidence type="ECO:0000256" key="1">
    <source>
        <dbReference type="SAM" id="SignalP"/>
    </source>
</evidence>
<feature type="chain" id="PRO_5006056602" evidence="1">
    <location>
        <begin position="17"/>
        <end position="84"/>
    </location>
</feature>
<feature type="signal peptide" evidence="1">
    <location>
        <begin position="1"/>
        <end position="16"/>
    </location>
</feature>
<gene>
    <name evidence="2" type="ordered locus">Os04g0162975</name>
    <name evidence="2" type="ORF">OSNPB_040162975</name>
</gene>
<dbReference type="EMBL" id="AP014960">
    <property type="protein sequence ID" value="BAS87855.1"/>
    <property type="molecule type" value="Genomic_DNA"/>
</dbReference>
<evidence type="ECO:0000313" key="3">
    <source>
        <dbReference type="Proteomes" id="UP000059680"/>
    </source>
</evidence>
<dbReference type="AlphaFoldDB" id="A0A0P0W7E4"/>
<dbReference type="PaxDb" id="39947-A0A0P0W7E4"/>
<keyword evidence="1" id="KW-0732">Signal</keyword>
<reference evidence="2 3" key="2">
    <citation type="journal article" date="2013" name="Plant Cell Physiol.">
        <title>Rice Annotation Project Database (RAP-DB): an integrative and interactive database for rice genomics.</title>
        <authorList>
            <person name="Sakai H."/>
            <person name="Lee S.S."/>
            <person name="Tanaka T."/>
            <person name="Numa H."/>
            <person name="Kim J."/>
            <person name="Kawahara Y."/>
            <person name="Wakimoto H."/>
            <person name="Yang C.C."/>
            <person name="Iwamoto M."/>
            <person name="Abe T."/>
            <person name="Yamada Y."/>
            <person name="Muto A."/>
            <person name="Inokuchi H."/>
            <person name="Ikemura T."/>
            <person name="Matsumoto T."/>
            <person name="Sasaki T."/>
            <person name="Itoh T."/>
        </authorList>
    </citation>
    <scope>NUCLEOTIDE SEQUENCE [LARGE SCALE GENOMIC DNA]</scope>
    <source>
        <strain evidence="3">cv. Nipponbare</strain>
    </source>
</reference>
<dbReference type="Gramene" id="Os04t0162975-00">
    <property type="protein sequence ID" value="Os04t0162975-00"/>
    <property type="gene ID" value="Os04g0162975"/>
</dbReference>
<dbReference type="Proteomes" id="UP000059680">
    <property type="component" value="Chromosome 4"/>
</dbReference>
<keyword evidence="3" id="KW-1185">Reference proteome</keyword>